<dbReference type="GO" id="GO:0048255">
    <property type="term" value="P:mRNA stabilization"/>
    <property type="evidence" value="ECO:0007669"/>
    <property type="project" value="TreeGrafter"/>
</dbReference>
<keyword evidence="3" id="KW-0808">Transferase</keyword>
<dbReference type="InterPro" id="IPR012937">
    <property type="entry name" value="TET5"/>
</dbReference>
<dbReference type="Pfam" id="PF07984">
    <property type="entry name" value="NTP_transf_7"/>
    <property type="match status" value="1"/>
</dbReference>
<comment type="similarity">
    <text evidence="1">Belongs to the TENT family.</text>
</comment>
<accession>A0A915KZH2</accession>
<organism evidence="5 6">
    <name type="scientific">Romanomermis culicivorax</name>
    <name type="common">Nematode worm</name>
    <dbReference type="NCBI Taxonomy" id="13658"/>
    <lineage>
        <taxon>Eukaryota</taxon>
        <taxon>Metazoa</taxon>
        <taxon>Ecdysozoa</taxon>
        <taxon>Nematoda</taxon>
        <taxon>Enoplea</taxon>
        <taxon>Dorylaimia</taxon>
        <taxon>Mermithida</taxon>
        <taxon>Mermithoidea</taxon>
        <taxon>Mermithidae</taxon>
        <taxon>Romanomermis</taxon>
    </lineage>
</organism>
<proteinExistence type="inferred from homology"/>
<evidence type="ECO:0000256" key="3">
    <source>
        <dbReference type="ARBA" id="ARBA00022679"/>
    </source>
</evidence>
<evidence type="ECO:0000313" key="5">
    <source>
        <dbReference type="Proteomes" id="UP000887565"/>
    </source>
</evidence>
<keyword evidence="5" id="KW-1185">Reference proteome</keyword>
<reference evidence="6" key="1">
    <citation type="submission" date="2022-11" db="UniProtKB">
        <authorList>
            <consortium name="WormBaseParasite"/>
        </authorList>
    </citation>
    <scope>IDENTIFICATION</scope>
</reference>
<dbReference type="PANTHER" id="PTHR12974:SF36">
    <property type="entry name" value="POLYNUCLEOTIDE ADENYLYLTRANSFERASE"/>
    <property type="match status" value="1"/>
</dbReference>
<dbReference type="AlphaFoldDB" id="A0A915KZH2"/>
<comment type="catalytic activity">
    <reaction evidence="4">
        <text>RNA(n) + ATP = RNA(n)-3'-adenine ribonucleotide + diphosphate</text>
        <dbReference type="Rhea" id="RHEA:11332"/>
        <dbReference type="Rhea" id="RHEA-COMP:14527"/>
        <dbReference type="Rhea" id="RHEA-COMP:17347"/>
        <dbReference type="ChEBI" id="CHEBI:30616"/>
        <dbReference type="ChEBI" id="CHEBI:33019"/>
        <dbReference type="ChEBI" id="CHEBI:140395"/>
        <dbReference type="ChEBI" id="CHEBI:173115"/>
        <dbReference type="EC" id="2.7.7.19"/>
    </reaction>
    <physiologicalReaction direction="left-to-right" evidence="4">
        <dbReference type="Rhea" id="RHEA:11333"/>
    </physiologicalReaction>
</comment>
<dbReference type="EC" id="2.7.7.19" evidence="2"/>
<dbReference type="GO" id="GO:0003723">
    <property type="term" value="F:RNA binding"/>
    <property type="evidence" value="ECO:0007669"/>
    <property type="project" value="TreeGrafter"/>
</dbReference>
<dbReference type="WBParaSite" id="nRc.2.0.1.t42912-RA">
    <property type="protein sequence ID" value="nRc.2.0.1.t42912-RA"/>
    <property type="gene ID" value="nRc.2.0.1.g42912"/>
</dbReference>
<dbReference type="GO" id="GO:1990817">
    <property type="term" value="F:poly(A) RNA polymerase activity"/>
    <property type="evidence" value="ECO:0007669"/>
    <property type="project" value="UniProtKB-EC"/>
</dbReference>
<evidence type="ECO:0000256" key="2">
    <source>
        <dbReference type="ARBA" id="ARBA00012388"/>
    </source>
</evidence>
<dbReference type="PANTHER" id="PTHR12974">
    <property type="entry name" value="PRION-LIKE- Q/N-RICH -DOMAIN-BEARING PROTEIN PROTEIN 44"/>
    <property type="match status" value="1"/>
</dbReference>
<name>A0A915KZH2_ROMCU</name>
<protein>
    <recommendedName>
        <fullName evidence="2">polynucleotide adenylyltransferase</fullName>
        <ecNumber evidence="2">2.7.7.19</ecNumber>
    </recommendedName>
</protein>
<evidence type="ECO:0000256" key="1">
    <source>
        <dbReference type="ARBA" id="ARBA00007631"/>
    </source>
</evidence>
<sequence>MERYMCSRFFIDFGRLDQQERKLRAYLDDHLISYPSMAKMDFLHLLYDVVDSGTVCLMNHERRASLQMIGRLCAEMQNALSSSATPPPTLVPPQQATPPTNQNFFFISGAGHQTPPILQASPILLEDNHGNYLLDEAISRTMGGRAPSFLSQPPPPVATTAFYFMPQQNATFFVPVV</sequence>
<dbReference type="Proteomes" id="UP000887565">
    <property type="component" value="Unplaced"/>
</dbReference>
<evidence type="ECO:0000256" key="4">
    <source>
        <dbReference type="ARBA" id="ARBA00047933"/>
    </source>
</evidence>
<evidence type="ECO:0000313" key="6">
    <source>
        <dbReference type="WBParaSite" id="nRc.2.0.1.t42912-RA"/>
    </source>
</evidence>